<evidence type="ECO:0000313" key="2">
    <source>
        <dbReference type="Proteomes" id="UP001055811"/>
    </source>
</evidence>
<comment type="caution">
    <text evidence="1">The sequence shown here is derived from an EMBL/GenBank/DDBJ whole genome shotgun (WGS) entry which is preliminary data.</text>
</comment>
<reference evidence="2" key="1">
    <citation type="journal article" date="2022" name="Mol. Ecol. Resour.">
        <title>The genomes of chicory, endive, great burdock and yacon provide insights into Asteraceae palaeo-polyploidization history and plant inulin production.</title>
        <authorList>
            <person name="Fan W."/>
            <person name="Wang S."/>
            <person name="Wang H."/>
            <person name="Wang A."/>
            <person name="Jiang F."/>
            <person name="Liu H."/>
            <person name="Zhao H."/>
            <person name="Xu D."/>
            <person name="Zhang Y."/>
        </authorList>
    </citation>
    <scope>NUCLEOTIDE SEQUENCE [LARGE SCALE GENOMIC DNA]</scope>
    <source>
        <strain evidence="2">cv. Punajuju</strain>
    </source>
</reference>
<keyword evidence="2" id="KW-1185">Reference proteome</keyword>
<organism evidence="1 2">
    <name type="scientific">Cichorium intybus</name>
    <name type="common">Chicory</name>
    <dbReference type="NCBI Taxonomy" id="13427"/>
    <lineage>
        <taxon>Eukaryota</taxon>
        <taxon>Viridiplantae</taxon>
        <taxon>Streptophyta</taxon>
        <taxon>Embryophyta</taxon>
        <taxon>Tracheophyta</taxon>
        <taxon>Spermatophyta</taxon>
        <taxon>Magnoliopsida</taxon>
        <taxon>eudicotyledons</taxon>
        <taxon>Gunneridae</taxon>
        <taxon>Pentapetalae</taxon>
        <taxon>asterids</taxon>
        <taxon>campanulids</taxon>
        <taxon>Asterales</taxon>
        <taxon>Asteraceae</taxon>
        <taxon>Cichorioideae</taxon>
        <taxon>Cichorieae</taxon>
        <taxon>Cichoriinae</taxon>
        <taxon>Cichorium</taxon>
    </lineage>
</organism>
<gene>
    <name evidence="1" type="ORF">L2E82_01057</name>
</gene>
<protein>
    <submittedName>
        <fullName evidence="1">Uncharacterized protein</fullName>
    </submittedName>
</protein>
<sequence>MLKTNLLSFNDEMIEIFCEQFQLHVMETVKSVMDMSLQACWSNFMQRVNATLETLFNVPKVYCKNPTKPPCKGTRFKQKM</sequence>
<dbReference type="Proteomes" id="UP001055811">
    <property type="component" value="Linkage Group LG01"/>
</dbReference>
<accession>A0ACB9GY86</accession>
<evidence type="ECO:0000313" key="1">
    <source>
        <dbReference type="EMBL" id="KAI3788297.1"/>
    </source>
</evidence>
<reference evidence="1 2" key="2">
    <citation type="journal article" date="2022" name="Mol. Ecol. Resour.">
        <title>The genomes of chicory, endive, great burdock and yacon provide insights into Asteraceae paleo-polyploidization history and plant inulin production.</title>
        <authorList>
            <person name="Fan W."/>
            <person name="Wang S."/>
            <person name="Wang H."/>
            <person name="Wang A."/>
            <person name="Jiang F."/>
            <person name="Liu H."/>
            <person name="Zhao H."/>
            <person name="Xu D."/>
            <person name="Zhang Y."/>
        </authorList>
    </citation>
    <scope>NUCLEOTIDE SEQUENCE [LARGE SCALE GENOMIC DNA]</scope>
    <source>
        <strain evidence="2">cv. Punajuju</strain>
        <tissue evidence="1">Leaves</tissue>
    </source>
</reference>
<proteinExistence type="predicted"/>
<name>A0ACB9GY86_CICIN</name>
<dbReference type="EMBL" id="CM042009">
    <property type="protein sequence ID" value="KAI3788297.1"/>
    <property type="molecule type" value="Genomic_DNA"/>
</dbReference>